<proteinExistence type="predicted"/>
<gene>
    <name evidence="1" type="ORF">TPAB3V08_LOCUS8981</name>
</gene>
<evidence type="ECO:0000313" key="1">
    <source>
        <dbReference type="EMBL" id="CAG2062028.1"/>
    </source>
</evidence>
<keyword evidence="2" id="KW-1185">Reference proteome</keyword>
<evidence type="ECO:0000313" key="2">
    <source>
        <dbReference type="Proteomes" id="UP001153148"/>
    </source>
</evidence>
<dbReference type="InterPro" id="IPR039903">
    <property type="entry name" value="Zswim2"/>
</dbReference>
<protein>
    <submittedName>
        <fullName evidence="1">Uncharacterized protein</fullName>
    </submittedName>
</protein>
<dbReference type="Gene3D" id="3.30.40.10">
    <property type="entry name" value="Zinc/RING finger domain, C3HC4 (zinc finger)"/>
    <property type="match status" value="1"/>
</dbReference>
<dbReference type="Proteomes" id="UP001153148">
    <property type="component" value="Unassembled WGS sequence"/>
</dbReference>
<dbReference type="PANTHER" id="PTHR21540">
    <property type="entry name" value="RING FINGER AND SWIM DOMAIN-CONTAINING PROTEIN 2"/>
    <property type="match status" value="1"/>
</dbReference>
<organism evidence="1 2">
    <name type="scientific">Timema podura</name>
    <name type="common">Walking stick</name>
    <dbReference type="NCBI Taxonomy" id="61482"/>
    <lineage>
        <taxon>Eukaryota</taxon>
        <taxon>Metazoa</taxon>
        <taxon>Ecdysozoa</taxon>
        <taxon>Arthropoda</taxon>
        <taxon>Hexapoda</taxon>
        <taxon>Insecta</taxon>
        <taxon>Pterygota</taxon>
        <taxon>Neoptera</taxon>
        <taxon>Polyneoptera</taxon>
        <taxon>Phasmatodea</taxon>
        <taxon>Timematodea</taxon>
        <taxon>Timematoidea</taxon>
        <taxon>Timematidae</taxon>
        <taxon>Timema</taxon>
    </lineage>
</organism>
<accession>A0ABN7P2J4</accession>
<sequence>MEEHWYPHPLPLPTVGGDKKSQCACLHLYADMAASLQFPDLTLNNDSLLVSGGMMPQELSRLLYSKDKHCEPIRKRAQRDLTNETLGEVTSRKITKEDVCPICLEILLEKKSPVTHCRYGCGQAVHIHCMKVMARHQMDGVLEKNIGHIMLFCPLCSKADSTLNSRRTYESGQLQLCGWLDPCAVIYVKTGNARGTMTAIC</sequence>
<dbReference type="EMBL" id="CAJPIN010018255">
    <property type="protein sequence ID" value="CAG2062028.1"/>
    <property type="molecule type" value="Genomic_DNA"/>
</dbReference>
<dbReference type="PANTHER" id="PTHR21540:SF3">
    <property type="entry name" value="E3 UBIQUITIN-PROTEIN LIGASE ZSWIM2"/>
    <property type="match status" value="1"/>
</dbReference>
<name>A0ABN7P2J4_TIMPD</name>
<reference evidence="1" key="1">
    <citation type="submission" date="2021-03" db="EMBL/GenBank/DDBJ databases">
        <authorList>
            <person name="Tran Van P."/>
        </authorList>
    </citation>
    <scope>NUCLEOTIDE SEQUENCE</scope>
</reference>
<comment type="caution">
    <text evidence="1">The sequence shown here is derived from an EMBL/GenBank/DDBJ whole genome shotgun (WGS) entry which is preliminary data.</text>
</comment>
<dbReference type="InterPro" id="IPR013083">
    <property type="entry name" value="Znf_RING/FYVE/PHD"/>
</dbReference>
<dbReference type="SUPFAM" id="SSF57850">
    <property type="entry name" value="RING/U-box"/>
    <property type="match status" value="1"/>
</dbReference>